<dbReference type="AlphaFoldDB" id="A0A2T5AQU4"/>
<keyword evidence="2" id="KW-1185">Reference proteome</keyword>
<organism evidence="1 2">
    <name type="scientific">Mycoplana dimorpha</name>
    <dbReference type="NCBI Taxonomy" id="28320"/>
    <lineage>
        <taxon>Bacteria</taxon>
        <taxon>Pseudomonadati</taxon>
        <taxon>Pseudomonadota</taxon>
        <taxon>Alphaproteobacteria</taxon>
        <taxon>Hyphomicrobiales</taxon>
        <taxon>Rhizobiaceae</taxon>
        <taxon>Mycoplana</taxon>
    </lineage>
</organism>
<comment type="caution">
    <text evidence="1">The sequence shown here is derived from an EMBL/GenBank/DDBJ whole genome shotgun (WGS) entry which is preliminary data.</text>
</comment>
<reference evidence="1 2" key="1">
    <citation type="submission" date="2018-04" db="EMBL/GenBank/DDBJ databases">
        <title>Genomic Encyclopedia of Type Strains, Phase IV (KMG-IV): sequencing the most valuable type-strain genomes for metagenomic binning, comparative biology and taxonomic classification.</title>
        <authorList>
            <person name="Goeker M."/>
        </authorList>
    </citation>
    <scope>NUCLEOTIDE SEQUENCE [LARGE SCALE GENOMIC DNA]</scope>
    <source>
        <strain evidence="1 2">DSM 7138</strain>
    </source>
</reference>
<protein>
    <recommendedName>
        <fullName evidence="3">LysR substrate binding domain-containing protein</fullName>
    </recommendedName>
</protein>
<gene>
    <name evidence="1" type="ORF">C7449_1118</name>
</gene>
<proteinExistence type="predicted"/>
<sequence length="57" mass="6628">MLPDFVISETDCLHKIDPDAVLTREVWLIVHSEIKNVPSVRVVSDALRQIFVDRRVR</sequence>
<accession>A0A2T5AQU4</accession>
<name>A0A2T5AQU4_MYCDI</name>
<dbReference type="EMBL" id="PZZZ01000011">
    <property type="protein sequence ID" value="PTM89114.1"/>
    <property type="molecule type" value="Genomic_DNA"/>
</dbReference>
<evidence type="ECO:0008006" key="3">
    <source>
        <dbReference type="Google" id="ProtNLM"/>
    </source>
</evidence>
<dbReference type="Proteomes" id="UP000241247">
    <property type="component" value="Unassembled WGS sequence"/>
</dbReference>
<evidence type="ECO:0000313" key="2">
    <source>
        <dbReference type="Proteomes" id="UP000241247"/>
    </source>
</evidence>
<evidence type="ECO:0000313" key="1">
    <source>
        <dbReference type="EMBL" id="PTM89114.1"/>
    </source>
</evidence>